<dbReference type="NCBIfam" id="NF006850">
    <property type="entry name" value="PRK09358.1-6"/>
    <property type="match status" value="1"/>
</dbReference>
<dbReference type="InterPro" id="IPR006330">
    <property type="entry name" value="Ado/ade_deaminase"/>
</dbReference>
<keyword evidence="8" id="KW-1185">Reference proteome</keyword>
<dbReference type="Gene3D" id="3.20.20.140">
    <property type="entry name" value="Metal-dependent hydrolases"/>
    <property type="match status" value="1"/>
</dbReference>
<evidence type="ECO:0000256" key="4">
    <source>
        <dbReference type="ARBA" id="ARBA00023080"/>
    </source>
</evidence>
<evidence type="ECO:0000256" key="1">
    <source>
        <dbReference type="ARBA" id="ARBA00022723"/>
    </source>
</evidence>
<feature type="binding site" evidence="5">
    <location>
        <position position="20"/>
    </location>
    <ligand>
        <name>Zn(2+)</name>
        <dbReference type="ChEBI" id="CHEBI:29105"/>
        <note>catalytic</note>
    </ligand>
</feature>
<comment type="catalytic activity">
    <reaction evidence="5">
        <text>adenine + H2O + H(+) = hypoxanthine + NH4(+)</text>
        <dbReference type="Rhea" id="RHEA:23688"/>
        <dbReference type="ChEBI" id="CHEBI:15377"/>
        <dbReference type="ChEBI" id="CHEBI:15378"/>
        <dbReference type="ChEBI" id="CHEBI:16708"/>
        <dbReference type="ChEBI" id="CHEBI:17368"/>
        <dbReference type="ChEBI" id="CHEBI:28938"/>
        <dbReference type="EC" id="3.5.4.2"/>
    </reaction>
</comment>
<dbReference type="RefSeq" id="WP_183462565.1">
    <property type="nucleotide sequence ID" value="NZ_JACHWZ010000021.1"/>
</dbReference>
<keyword evidence="1 5" id="KW-0479">Metal-binding</keyword>
<sequence>MSEQKNFEDWLKAAPKSELHLHLDGTLEARRLLSLAEKTHVPLSYQTLEEVEVAYQFENLQSFLDLYYLGASVLRDEEDFYHLMMDYLQRCRENNIVHTEIMIEPQTYLPNGIEFPVFMAGFKRAIADARSQWGQSALLILSFLRHMPEADALHVLDLAEAYRDDFVAIGLASGERDNPPQKFTELYRRAGERGYRLTAHAGEEGPPAYIRAALDDLQVERIDHGVRCVEDEPLVEELRERQIPLTVCPLSNVRLHVFSEMKQHNILQLLQRGLKVTVNSDDPAYFGGYLNDNFIALYRELNLNREQALQLLQNGFEASFLPAEAKQNYLEQLRNFAEGP</sequence>
<dbReference type="PANTHER" id="PTHR43114">
    <property type="entry name" value="ADENINE DEAMINASE"/>
    <property type="match status" value="1"/>
</dbReference>
<feature type="site" description="Important for catalytic activity" evidence="5">
    <location>
        <position position="224"/>
    </location>
</feature>
<comment type="function">
    <text evidence="5">Catalyzes the hydrolytic deamination of adenine to hypoxanthine. Plays an important role in the purine salvage pathway and in nitrogen catabolism.</text>
</comment>
<accession>A0A7W4ZBX7</accession>
<evidence type="ECO:0000313" key="8">
    <source>
        <dbReference type="Proteomes" id="UP000535937"/>
    </source>
</evidence>
<dbReference type="EC" id="3.5.4.2" evidence="5"/>
<dbReference type="EMBL" id="JACHWZ010000021">
    <property type="protein sequence ID" value="MBB3062879.1"/>
    <property type="molecule type" value="Genomic_DNA"/>
</dbReference>
<feature type="active site" description="Proton donor" evidence="5">
    <location>
        <position position="203"/>
    </location>
</feature>
<dbReference type="GO" id="GO:0005829">
    <property type="term" value="C:cytosol"/>
    <property type="evidence" value="ECO:0007669"/>
    <property type="project" value="TreeGrafter"/>
</dbReference>
<keyword evidence="3 5" id="KW-0862">Zinc</keyword>
<feature type="binding site" evidence="5">
    <location>
        <position position="282"/>
    </location>
    <ligand>
        <name>substrate</name>
    </ligand>
</feature>
<dbReference type="GO" id="GO:0006146">
    <property type="term" value="P:adenine catabolic process"/>
    <property type="evidence" value="ECO:0007669"/>
    <property type="project" value="UniProtKB-UniRule"/>
</dbReference>
<dbReference type="GO" id="GO:0043103">
    <property type="term" value="P:hypoxanthine salvage"/>
    <property type="evidence" value="ECO:0007669"/>
    <property type="project" value="UniProtKB-UniRule"/>
</dbReference>
<keyword evidence="2 5" id="KW-0378">Hydrolase</keyword>
<feature type="binding site" evidence="5">
    <location>
        <position position="200"/>
    </location>
    <ligand>
        <name>Zn(2+)</name>
        <dbReference type="ChEBI" id="CHEBI:29105"/>
        <note>catalytic</note>
    </ligand>
</feature>
<organism evidence="7 8">
    <name type="scientific">Microbulbifer rhizosphaerae</name>
    <dbReference type="NCBI Taxonomy" id="1562603"/>
    <lineage>
        <taxon>Bacteria</taxon>
        <taxon>Pseudomonadati</taxon>
        <taxon>Pseudomonadota</taxon>
        <taxon>Gammaproteobacteria</taxon>
        <taxon>Cellvibrionales</taxon>
        <taxon>Microbulbiferaceae</taxon>
        <taxon>Microbulbifer</taxon>
    </lineage>
</organism>
<dbReference type="SUPFAM" id="SSF51556">
    <property type="entry name" value="Metallo-dependent hydrolases"/>
    <property type="match status" value="1"/>
</dbReference>
<feature type="binding site" evidence="5">
    <location>
        <position position="22"/>
    </location>
    <ligand>
        <name>Zn(2+)</name>
        <dbReference type="ChEBI" id="CHEBI:29105"/>
        <note>catalytic</note>
    </ligand>
</feature>
<evidence type="ECO:0000256" key="5">
    <source>
        <dbReference type="HAMAP-Rule" id="MF_01962"/>
    </source>
</evidence>
<dbReference type="InterPro" id="IPR032466">
    <property type="entry name" value="Metal_Hydrolase"/>
</dbReference>
<proteinExistence type="inferred from homology"/>
<dbReference type="GO" id="GO:0000034">
    <property type="term" value="F:adenine deaminase activity"/>
    <property type="evidence" value="ECO:0007669"/>
    <property type="project" value="UniProtKB-UniRule"/>
</dbReference>
<dbReference type="HAMAP" id="MF_01962">
    <property type="entry name" value="Adenine_deaminase"/>
    <property type="match status" value="1"/>
</dbReference>
<feature type="domain" description="Adenosine deaminase" evidence="6">
    <location>
        <begin position="15"/>
        <end position="333"/>
    </location>
</feature>
<comment type="caution">
    <text evidence="7">The sequence shown here is derived from an EMBL/GenBank/DDBJ whole genome shotgun (WGS) entry which is preliminary data.</text>
</comment>
<dbReference type="PANTHER" id="PTHR43114:SF6">
    <property type="entry name" value="ADENINE DEAMINASE"/>
    <property type="match status" value="1"/>
</dbReference>
<dbReference type="GO" id="GO:0009117">
    <property type="term" value="P:nucleotide metabolic process"/>
    <property type="evidence" value="ECO:0007669"/>
    <property type="project" value="UniProtKB-KW"/>
</dbReference>
<dbReference type="AlphaFoldDB" id="A0A7W4ZBX7"/>
<gene>
    <name evidence="7" type="ORF">FHS09_003729</name>
</gene>
<comment type="cofactor">
    <cofactor evidence="5">
        <name>Zn(2+)</name>
        <dbReference type="ChEBI" id="CHEBI:29105"/>
    </cofactor>
    <text evidence="5">Binds 1 zinc ion per subunit.</text>
</comment>
<reference evidence="7 8" key="1">
    <citation type="submission" date="2020-08" db="EMBL/GenBank/DDBJ databases">
        <title>Genomic Encyclopedia of Type Strains, Phase III (KMG-III): the genomes of soil and plant-associated and newly described type strains.</title>
        <authorList>
            <person name="Whitman W."/>
        </authorList>
    </citation>
    <scope>NUCLEOTIDE SEQUENCE [LARGE SCALE GENOMIC DNA]</scope>
    <source>
        <strain evidence="7 8">CECT 8799</strain>
    </source>
</reference>
<dbReference type="Proteomes" id="UP000535937">
    <property type="component" value="Unassembled WGS sequence"/>
</dbReference>
<comment type="similarity">
    <text evidence="5">Belongs to the metallo-dependent hydrolases superfamily. Adenosine and AMP deaminases family. Adenine deaminase type 2 subfamily.</text>
</comment>
<evidence type="ECO:0000256" key="2">
    <source>
        <dbReference type="ARBA" id="ARBA00022801"/>
    </source>
</evidence>
<dbReference type="Pfam" id="PF00962">
    <property type="entry name" value="A_deaminase"/>
    <property type="match status" value="1"/>
</dbReference>
<dbReference type="GO" id="GO:0008270">
    <property type="term" value="F:zinc ion binding"/>
    <property type="evidence" value="ECO:0007669"/>
    <property type="project" value="UniProtKB-UniRule"/>
</dbReference>
<name>A0A7W4ZBX7_9GAMM</name>
<feature type="binding site" evidence="5">
    <location>
        <position position="281"/>
    </location>
    <ligand>
        <name>Zn(2+)</name>
        <dbReference type="ChEBI" id="CHEBI:29105"/>
        <note>catalytic</note>
    </ligand>
</feature>
<dbReference type="CDD" id="cd01320">
    <property type="entry name" value="ADA"/>
    <property type="match status" value="1"/>
</dbReference>
<protein>
    <recommendedName>
        <fullName evidence="5">Adenine deaminase</fullName>
        <shortName evidence="5">ADE</shortName>
        <ecNumber evidence="5">3.5.4.2</ecNumber>
    </recommendedName>
    <alternativeName>
        <fullName evidence="5">Adenine aminohydrolase</fullName>
        <shortName evidence="5">AAH</shortName>
    </alternativeName>
</protein>
<dbReference type="NCBIfam" id="TIGR01430">
    <property type="entry name" value="aden_deam"/>
    <property type="match status" value="1"/>
</dbReference>
<evidence type="ECO:0000256" key="3">
    <source>
        <dbReference type="ARBA" id="ARBA00022833"/>
    </source>
</evidence>
<keyword evidence="4 5" id="KW-0546">Nucleotide metabolism</keyword>
<evidence type="ECO:0000313" key="7">
    <source>
        <dbReference type="EMBL" id="MBB3062879.1"/>
    </source>
</evidence>
<evidence type="ECO:0000259" key="6">
    <source>
        <dbReference type="Pfam" id="PF00962"/>
    </source>
</evidence>
<dbReference type="InterPro" id="IPR028892">
    <property type="entry name" value="ADE"/>
</dbReference>
<dbReference type="InterPro" id="IPR001365">
    <property type="entry name" value="A_deaminase_dom"/>
</dbReference>